<feature type="transmembrane region" description="Helical" evidence="1">
    <location>
        <begin position="27"/>
        <end position="50"/>
    </location>
</feature>
<keyword evidence="1" id="KW-0812">Transmembrane</keyword>
<organism evidence="2 3">
    <name type="scientific">Phakopsora pachyrhizi</name>
    <name type="common">Asian soybean rust disease fungus</name>
    <dbReference type="NCBI Taxonomy" id="170000"/>
    <lineage>
        <taxon>Eukaryota</taxon>
        <taxon>Fungi</taxon>
        <taxon>Dikarya</taxon>
        <taxon>Basidiomycota</taxon>
        <taxon>Pucciniomycotina</taxon>
        <taxon>Pucciniomycetes</taxon>
        <taxon>Pucciniales</taxon>
        <taxon>Phakopsoraceae</taxon>
        <taxon>Phakopsora</taxon>
    </lineage>
</organism>
<protein>
    <submittedName>
        <fullName evidence="2">Expressed protein</fullName>
    </submittedName>
</protein>
<dbReference type="EMBL" id="CALTRL010006294">
    <property type="protein sequence ID" value="CAH7690420.1"/>
    <property type="molecule type" value="Genomic_DNA"/>
</dbReference>
<dbReference type="AlphaFoldDB" id="A0AAV0BUU2"/>
<proteinExistence type="predicted"/>
<evidence type="ECO:0000313" key="3">
    <source>
        <dbReference type="Proteomes" id="UP001153365"/>
    </source>
</evidence>
<evidence type="ECO:0000313" key="2">
    <source>
        <dbReference type="EMBL" id="CAH7690420.1"/>
    </source>
</evidence>
<name>A0AAV0BUU2_PHAPC</name>
<keyword evidence="1" id="KW-1133">Transmembrane helix</keyword>
<gene>
    <name evidence="2" type="ORF">PPACK8108_LOCUS25767</name>
</gene>
<reference evidence="2" key="1">
    <citation type="submission" date="2022-06" db="EMBL/GenBank/DDBJ databases">
        <authorList>
            <consortium name="SYNGENTA / RWTH Aachen University"/>
        </authorList>
    </citation>
    <scope>NUCLEOTIDE SEQUENCE</scope>
</reference>
<keyword evidence="1" id="KW-0472">Membrane</keyword>
<accession>A0AAV0BUU2</accession>
<evidence type="ECO:0000256" key="1">
    <source>
        <dbReference type="SAM" id="Phobius"/>
    </source>
</evidence>
<comment type="caution">
    <text evidence="2">The sequence shown here is derived from an EMBL/GenBank/DDBJ whole genome shotgun (WGS) entry which is preliminary data.</text>
</comment>
<keyword evidence="3" id="KW-1185">Reference proteome</keyword>
<dbReference type="Proteomes" id="UP001153365">
    <property type="component" value="Unassembled WGS sequence"/>
</dbReference>
<sequence length="56" mass="6583">MLFLGDLFFCEFFSTTIIFILNRNFKYIVSLLVFFFYTCCGIQKPLTLFLRGPILG</sequence>